<evidence type="ECO:0000256" key="2">
    <source>
        <dbReference type="ARBA" id="ARBA00023002"/>
    </source>
</evidence>
<proteinExistence type="predicted"/>
<gene>
    <name evidence="4" type="ORF">J2800_002723</name>
</gene>
<dbReference type="Pfam" id="PF13602">
    <property type="entry name" value="ADH_zinc_N_2"/>
    <property type="match status" value="1"/>
</dbReference>
<dbReference type="PANTHER" id="PTHR48106">
    <property type="entry name" value="QUINONE OXIDOREDUCTASE PIG3-RELATED"/>
    <property type="match status" value="1"/>
</dbReference>
<dbReference type="InterPro" id="IPR020843">
    <property type="entry name" value="ER"/>
</dbReference>
<evidence type="ECO:0000313" key="5">
    <source>
        <dbReference type="Proteomes" id="UP001262754"/>
    </source>
</evidence>
<evidence type="ECO:0000259" key="3">
    <source>
        <dbReference type="SMART" id="SM00829"/>
    </source>
</evidence>
<keyword evidence="2" id="KW-0560">Oxidoreductase</keyword>
<evidence type="ECO:0000313" key="4">
    <source>
        <dbReference type="EMBL" id="MDR6531970.1"/>
    </source>
</evidence>
<dbReference type="InterPro" id="IPR011032">
    <property type="entry name" value="GroES-like_sf"/>
</dbReference>
<feature type="domain" description="Enoyl reductase (ER)" evidence="3">
    <location>
        <begin position="19"/>
        <end position="326"/>
    </location>
</feature>
<sequence>MSDPMSDTMTAIAVEGGKGAADALRPGIVERPRPGPGQILIRVRAAGVNRPDLLQRLGFYPPPPGAPTTLGLEVAGEVVTAAGRWKAGDKVCALLGGGGYAQYAVVDARHALPIPDGFDFAHAAALPETVFTVFANVFEHGALKVGETLLIHGGTSGIGTTAIAMAKAHGARVIATGRGADKKAQALALGADIAVDAKAEDFAEVAEAAGGVDVVLDMVGASYLDRNLEALNTGGRIVYIAALAGPVLEVPVMKIMQKRAVITGSTLRPRSADEKARLAAEIERVVWPWIAAGKLAPVIDATFPLEEAAAAHAHLEAGEHVGKVVLLA</sequence>
<comment type="caution">
    <text evidence="4">The sequence shown here is derived from an EMBL/GenBank/DDBJ whole genome shotgun (WGS) entry which is preliminary data.</text>
</comment>
<reference evidence="4 5" key="1">
    <citation type="submission" date="2023-07" db="EMBL/GenBank/DDBJ databases">
        <title>Sorghum-associated microbial communities from plants grown in Nebraska, USA.</title>
        <authorList>
            <person name="Schachtman D."/>
        </authorList>
    </citation>
    <scope>NUCLEOTIDE SEQUENCE [LARGE SCALE GENOMIC DNA]</scope>
    <source>
        <strain evidence="4 5">DS2154</strain>
    </source>
</reference>
<organism evidence="4 5">
    <name type="scientific">Caulobacter rhizosphaerae</name>
    <dbReference type="NCBI Taxonomy" id="2010972"/>
    <lineage>
        <taxon>Bacteria</taxon>
        <taxon>Pseudomonadati</taxon>
        <taxon>Pseudomonadota</taxon>
        <taxon>Alphaproteobacteria</taxon>
        <taxon>Caulobacterales</taxon>
        <taxon>Caulobacteraceae</taxon>
        <taxon>Caulobacter</taxon>
    </lineage>
</organism>
<dbReference type="Gene3D" id="3.40.50.720">
    <property type="entry name" value="NAD(P)-binding Rossmann-like Domain"/>
    <property type="match status" value="1"/>
</dbReference>
<dbReference type="PANTHER" id="PTHR48106:SF8">
    <property type="entry name" value="OS02G0805600 PROTEIN"/>
    <property type="match status" value="1"/>
</dbReference>
<protein>
    <submittedName>
        <fullName evidence="4">PIG3 family NAD(P)H quinone oxidoreductase</fullName>
    </submittedName>
</protein>
<dbReference type="SUPFAM" id="SSF50129">
    <property type="entry name" value="GroES-like"/>
    <property type="match status" value="1"/>
</dbReference>
<dbReference type="EMBL" id="JAVDRL010000007">
    <property type="protein sequence ID" value="MDR6531970.1"/>
    <property type="molecule type" value="Genomic_DNA"/>
</dbReference>
<name>A0ABU1N0K1_9CAUL</name>
<evidence type="ECO:0000256" key="1">
    <source>
        <dbReference type="ARBA" id="ARBA00022857"/>
    </source>
</evidence>
<dbReference type="SMART" id="SM00829">
    <property type="entry name" value="PKS_ER"/>
    <property type="match status" value="1"/>
</dbReference>
<dbReference type="CDD" id="cd05276">
    <property type="entry name" value="p53_inducible_oxidoreductase"/>
    <property type="match status" value="1"/>
</dbReference>
<keyword evidence="5" id="KW-1185">Reference proteome</keyword>
<dbReference type="InterPro" id="IPR014189">
    <property type="entry name" value="Quinone_OxRdtase_PIG3"/>
</dbReference>
<keyword evidence="1" id="KW-0521">NADP</keyword>
<dbReference type="InterPro" id="IPR036291">
    <property type="entry name" value="NAD(P)-bd_dom_sf"/>
</dbReference>
<accession>A0ABU1N0K1</accession>
<dbReference type="Proteomes" id="UP001262754">
    <property type="component" value="Unassembled WGS sequence"/>
</dbReference>
<dbReference type="InterPro" id="IPR013154">
    <property type="entry name" value="ADH-like_N"/>
</dbReference>
<dbReference type="Gene3D" id="3.90.180.10">
    <property type="entry name" value="Medium-chain alcohol dehydrogenases, catalytic domain"/>
    <property type="match status" value="1"/>
</dbReference>
<dbReference type="SUPFAM" id="SSF51735">
    <property type="entry name" value="NAD(P)-binding Rossmann-fold domains"/>
    <property type="match status" value="1"/>
</dbReference>
<dbReference type="NCBIfam" id="TIGR02824">
    <property type="entry name" value="quinone_pig3"/>
    <property type="match status" value="1"/>
</dbReference>
<dbReference type="Pfam" id="PF08240">
    <property type="entry name" value="ADH_N"/>
    <property type="match status" value="1"/>
</dbReference>